<organism evidence="1 2">
    <name type="scientific">Sellimonas intestinalis</name>
    <dbReference type="NCBI Taxonomy" id="1653434"/>
    <lineage>
        <taxon>Bacteria</taxon>
        <taxon>Bacillati</taxon>
        <taxon>Bacillota</taxon>
        <taxon>Clostridia</taxon>
        <taxon>Lachnospirales</taxon>
        <taxon>Lachnospiraceae</taxon>
        <taxon>Sellimonas</taxon>
    </lineage>
</organism>
<evidence type="ECO:0000313" key="1">
    <source>
        <dbReference type="EMBL" id="RGE87929.1"/>
    </source>
</evidence>
<keyword evidence="2" id="KW-1185">Reference proteome</keyword>
<proteinExistence type="predicted"/>
<protein>
    <submittedName>
        <fullName evidence="1">Uncharacterized protein</fullName>
    </submittedName>
</protein>
<dbReference type="Proteomes" id="UP000261080">
    <property type="component" value="Unassembled WGS sequence"/>
</dbReference>
<dbReference type="EMBL" id="QVLX01000003">
    <property type="protein sequence ID" value="RGE87929.1"/>
    <property type="molecule type" value="Genomic_DNA"/>
</dbReference>
<gene>
    <name evidence="1" type="ORF">DW016_07425</name>
</gene>
<sequence length="77" mass="8975">MSRTGHLSPSFFDRSALFYPNTFARTPRLYTLFFSPFWIVFYQVHGPDALFRLAAFSFPENPDHAGALLFVFYRCSI</sequence>
<reference evidence="1 2" key="1">
    <citation type="submission" date="2018-08" db="EMBL/GenBank/DDBJ databases">
        <title>A genome reference for cultivated species of the human gut microbiota.</title>
        <authorList>
            <person name="Zou Y."/>
            <person name="Xue W."/>
            <person name="Luo G."/>
        </authorList>
    </citation>
    <scope>NUCLEOTIDE SEQUENCE [LARGE SCALE GENOMIC DNA]</scope>
    <source>
        <strain evidence="1 2">AF37-2AT</strain>
    </source>
</reference>
<evidence type="ECO:0000313" key="2">
    <source>
        <dbReference type="Proteomes" id="UP000261080"/>
    </source>
</evidence>
<dbReference type="AlphaFoldDB" id="A0A3E3K389"/>
<name>A0A3E3K389_9FIRM</name>
<accession>A0A3E3K389</accession>
<comment type="caution">
    <text evidence="1">The sequence shown here is derived from an EMBL/GenBank/DDBJ whole genome shotgun (WGS) entry which is preliminary data.</text>
</comment>